<sequence>MKTSLLFTLLFFKFILYAQCSFTYTTVTPSCGSQCDGKITITVNGVGPFTATVDGVLMNQVGTSNSFEVDNLCGGDYIVEIVDATNCTSVDTITVEPWLPIQINLSVTQTTSSPTACDGKIYCLIIDQFSINSTLANWYNCDDSTEVSVSIIGNSSTGFCAGNYYARILNDFGCTRAYSDCISIGTLSIEESKDKEIQVFVKNGGLHVSIDYANLTVYDLNGKQVFYTNSENNSIADLPLGLYILKINSTDDKYYTIKFVKD</sequence>
<protein>
    <recommendedName>
        <fullName evidence="5">Secretion system C-terminal sorting domain-containing protein</fullName>
    </recommendedName>
</protein>
<feature type="chain" id="PRO_5016057172" description="Secretion system C-terminal sorting domain-containing protein" evidence="2">
    <location>
        <begin position="19"/>
        <end position="262"/>
    </location>
</feature>
<dbReference type="NCBIfam" id="TIGR04183">
    <property type="entry name" value="Por_Secre_tail"/>
    <property type="match status" value="1"/>
</dbReference>
<dbReference type="Proteomes" id="UP000249248">
    <property type="component" value="Unassembled WGS sequence"/>
</dbReference>
<evidence type="ECO:0000313" key="3">
    <source>
        <dbReference type="EMBL" id="PZE16924.1"/>
    </source>
</evidence>
<keyword evidence="4" id="KW-1185">Reference proteome</keyword>
<evidence type="ECO:0000313" key="4">
    <source>
        <dbReference type="Proteomes" id="UP000249248"/>
    </source>
</evidence>
<dbReference type="AlphaFoldDB" id="A0A2W1MZT8"/>
<name>A0A2W1MZT8_9FLAO</name>
<reference evidence="3 4" key="1">
    <citation type="submission" date="2018-06" db="EMBL/GenBank/DDBJ databases">
        <title>The draft genome sequence of Crocinitomix sp. SM1701.</title>
        <authorList>
            <person name="Zhang X."/>
        </authorList>
    </citation>
    <scope>NUCLEOTIDE SEQUENCE [LARGE SCALE GENOMIC DNA]</scope>
    <source>
        <strain evidence="3 4">SM1701</strain>
    </source>
</reference>
<organism evidence="3 4">
    <name type="scientific">Putridiphycobacter roseus</name>
    <dbReference type="NCBI Taxonomy" id="2219161"/>
    <lineage>
        <taxon>Bacteria</taxon>
        <taxon>Pseudomonadati</taxon>
        <taxon>Bacteroidota</taxon>
        <taxon>Flavobacteriia</taxon>
        <taxon>Flavobacteriales</taxon>
        <taxon>Crocinitomicaceae</taxon>
        <taxon>Putridiphycobacter</taxon>
    </lineage>
</organism>
<evidence type="ECO:0000256" key="1">
    <source>
        <dbReference type="ARBA" id="ARBA00022729"/>
    </source>
</evidence>
<keyword evidence="1 2" id="KW-0732">Signal</keyword>
<gene>
    <name evidence="3" type="ORF">DNU06_09200</name>
</gene>
<proteinExistence type="predicted"/>
<feature type="signal peptide" evidence="2">
    <location>
        <begin position="1"/>
        <end position="18"/>
    </location>
</feature>
<dbReference type="EMBL" id="QKSB01000005">
    <property type="protein sequence ID" value="PZE16924.1"/>
    <property type="molecule type" value="Genomic_DNA"/>
</dbReference>
<accession>A0A2W1MZT8</accession>
<comment type="caution">
    <text evidence="3">The sequence shown here is derived from an EMBL/GenBank/DDBJ whole genome shotgun (WGS) entry which is preliminary data.</text>
</comment>
<evidence type="ECO:0008006" key="5">
    <source>
        <dbReference type="Google" id="ProtNLM"/>
    </source>
</evidence>
<dbReference type="RefSeq" id="WP_111062970.1">
    <property type="nucleotide sequence ID" value="NZ_JBHUCU010000032.1"/>
</dbReference>
<dbReference type="InterPro" id="IPR026444">
    <property type="entry name" value="Secre_tail"/>
</dbReference>
<dbReference type="OrthoDB" id="8781670at2"/>
<evidence type="ECO:0000256" key="2">
    <source>
        <dbReference type="SAM" id="SignalP"/>
    </source>
</evidence>